<dbReference type="SUPFAM" id="SSF89392">
    <property type="entry name" value="Prokaryotic lipoproteins and lipoprotein localization factors"/>
    <property type="match status" value="1"/>
</dbReference>
<dbReference type="Proteomes" id="UP000264753">
    <property type="component" value="Unassembled WGS sequence"/>
</dbReference>
<evidence type="ECO:0000256" key="1">
    <source>
        <dbReference type="ARBA" id="ARBA00022729"/>
    </source>
</evidence>
<evidence type="ECO:0000313" key="3">
    <source>
        <dbReference type="EMBL" id="HBU98943.1"/>
    </source>
</evidence>
<gene>
    <name evidence="3" type="ORF">DEF21_13720</name>
</gene>
<keyword evidence="1 2" id="KW-0732">Signal</keyword>
<evidence type="ECO:0008006" key="5">
    <source>
        <dbReference type="Google" id="ProtNLM"/>
    </source>
</evidence>
<reference evidence="3 4" key="1">
    <citation type="journal article" date="2018" name="Nat. Biotechnol.">
        <title>A standardized bacterial taxonomy based on genome phylogeny substantially revises the tree of life.</title>
        <authorList>
            <person name="Parks D.H."/>
            <person name="Chuvochina M."/>
            <person name="Waite D.W."/>
            <person name="Rinke C."/>
            <person name="Skarshewski A."/>
            <person name="Chaumeil P.A."/>
            <person name="Hugenholtz P."/>
        </authorList>
    </citation>
    <scope>NUCLEOTIDE SEQUENCE [LARGE SCALE GENOMIC DNA]</scope>
    <source>
        <strain evidence="3">UBA8707</strain>
    </source>
</reference>
<dbReference type="RefSeq" id="WP_276653712.1">
    <property type="nucleotide sequence ID" value="NZ_DOOG01000117.1"/>
</dbReference>
<dbReference type="EMBL" id="DOOG01000117">
    <property type="protein sequence ID" value="HBU98943.1"/>
    <property type="molecule type" value="Genomic_DNA"/>
</dbReference>
<sequence>MTHRWSKAWALILFCAAVLPAFPVNADTTGLTSTAMPTPISDQQYLTGSFALDRHLDGFEAPLTSTGEFTLSPSKGLIWQNLKPFPDTTVMNDQGITRKHDDRTFETIASGARFHQFIALISAVLGGNWDPLSDQFTITPAKTATASNWQVTLAPKNNNGLSEQISQIIIKGGEFVT</sequence>
<evidence type="ECO:0000313" key="4">
    <source>
        <dbReference type="Proteomes" id="UP000264753"/>
    </source>
</evidence>
<evidence type="ECO:0000256" key="2">
    <source>
        <dbReference type="SAM" id="SignalP"/>
    </source>
</evidence>
<name>A0A358HUT4_9PROT</name>
<organism evidence="3 4">
    <name type="scientific">Thalassospira lucentensis</name>
    <dbReference type="NCBI Taxonomy" id="168935"/>
    <lineage>
        <taxon>Bacteria</taxon>
        <taxon>Pseudomonadati</taxon>
        <taxon>Pseudomonadota</taxon>
        <taxon>Alphaproteobacteria</taxon>
        <taxon>Rhodospirillales</taxon>
        <taxon>Thalassospiraceae</taxon>
        <taxon>Thalassospira</taxon>
    </lineage>
</organism>
<proteinExistence type="predicted"/>
<feature type="chain" id="PRO_5016678728" description="Outer membrane lipoprotein carrier protein LolA" evidence="2">
    <location>
        <begin position="27"/>
        <end position="177"/>
    </location>
</feature>
<feature type="non-terminal residue" evidence="3">
    <location>
        <position position="177"/>
    </location>
</feature>
<dbReference type="AlphaFoldDB" id="A0A358HUT4"/>
<comment type="caution">
    <text evidence="3">The sequence shown here is derived from an EMBL/GenBank/DDBJ whole genome shotgun (WGS) entry which is preliminary data.</text>
</comment>
<feature type="signal peptide" evidence="2">
    <location>
        <begin position="1"/>
        <end position="26"/>
    </location>
</feature>
<protein>
    <recommendedName>
        <fullName evidence="5">Outer membrane lipoprotein carrier protein LolA</fullName>
    </recommendedName>
</protein>
<dbReference type="InterPro" id="IPR029046">
    <property type="entry name" value="LolA/LolB/LppX"/>
</dbReference>
<accession>A0A358HUT4</accession>
<dbReference type="Gene3D" id="2.50.20.10">
    <property type="entry name" value="Lipoprotein localisation LolA/LolB/LppX"/>
    <property type="match status" value="1"/>
</dbReference>